<keyword evidence="2" id="KW-1185">Reference proteome</keyword>
<accession>A0A517PLL8</accession>
<sequence>MRFLQQFSQLTEVLQPGDVLLFNLGALCSWHNRCLKRSTRLPVCRLTNLQTTNVTKYTKPLYS</sequence>
<gene>
    <name evidence="1" type="ORF">HG66A1_20530</name>
</gene>
<dbReference type="EMBL" id="CP036266">
    <property type="protein sequence ID" value="QDT20268.1"/>
    <property type="molecule type" value="Genomic_DNA"/>
</dbReference>
<evidence type="ECO:0000313" key="2">
    <source>
        <dbReference type="Proteomes" id="UP000320421"/>
    </source>
</evidence>
<dbReference type="Proteomes" id="UP000320421">
    <property type="component" value="Chromosome"/>
</dbReference>
<dbReference type="AlphaFoldDB" id="A0A517PLL8"/>
<proteinExistence type="predicted"/>
<protein>
    <submittedName>
        <fullName evidence="1">Uncharacterized protein</fullName>
    </submittedName>
</protein>
<name>A0A517PLL8_9PLAN</name>
<reference evidence="1 2" key="1">
    <citation type="submission" date="2019-02" db="EMBL/GenBank/DDBJ databases">
        <title>Deep-cultivation of Planctomycetes and their phenomic and genomic characterization uncovers novel biology.</title>
        <authorList>
            <person name="Wiegand S."/>
            <person name="Jogler M."/>
            <person name="Boedeker C."/>
            <person name="Pinto D."/>
            <person name="Vollmers J."/>
            <person name="Rivas-Marin E."/>
            <person name="Kohn T."/>
            <person name="Peeters S.H."/>
            <person name="Heuer A."/>
            <person name="Rast P."/>
            <person name="Oberbeckmann S."/>
            <person name="Bunk B."/>
            <person name="Jeske O."/>
            <person name="Meyerdierks A."/>
            <person name="Storesund J.E."/>
            <person name="Kallscheuer N."/>
            <person name="Luecker S."/>
            <person name="Lage O.M."/>
            <person name="Pohl T."/>
            <person name="Merkel B.J."/>
            <person name="Hornburger P."/>
            <person name="Mueller R.-W."/>
            <person name="Bruemmer F."/>
            <person name="Labrenz M."/>
            <person name="Spormann A.M."/>
            <person name="Op den Camp H."/>
            <person name="Overmann J."/>
            <person name="Amann R."/>
            <person name="Jetten M.S.M."/>
            <person name="Mascher T."/>
            <person name="Medema M.H."/>
            <person name="Devos D.P."/>
            <person name="Kaster A.-K."/>
            <person name="Ovreas L."/>
            <person name="Rohde M."/>
            <person name="Galperin M.Y."/>
            <person name="Jogler C."/>
        </authorList>
    </citation>
    <scope>NUCLEOTIDE SEQUENCE [LARGE SCALE GENOMIC DNA]</scope>
    <source>
        <strain evidence="1 2">HG66A1</strain>
    </source>
</reference>
<organism evidence="1 2">
    <name type="scientific">Gimesia chilikensis</name>
    <dbReference type="NCBI Taxonomy" id="2605989"/>
    <lineage>
        <taxon>Bacteria</taxon>
        <taxon>Pseudomonadati</taxon>
        <taxon>Planctomycetota</taxon>
        <taxon>Planctomycetia</taxon>
        <taxon>Planctomycetales</taxon>
        <taxon>Planctomycetaceae</taxon>
        <taxon>Gimesia</taxon>
    </lineage>
</organism>
<evidence type="ECO:0000313" key="1">
    <source>
        <dbReference type="EMBL" id="QDT20268.1"/>
    </source>
</evidence>